<sequence length="75" mass="8090">MISLNWITTRLGSLSWELDLALPGRGVDVAFPRIEVFGVPCAGSVIFMINFAKFPQTAPTVGAGFLSRRNTSTCS</sequence>
<dbReference type="AlphaFoldDB" id="A0A6J5XJF9"/>
<dbReference type="Proteomes" id="UP000507245">
    <property type="component" value="Unassembled WGS sequence"/>
</dbReference>
<protein>
    <submittedName>
        <fullName evidence="1">Uncharacterized protein</fullName>
    </submittedName>
</protein>
<accession>A0A6J5XJF9</accession>
<organism evidence="1 2">
    <name type="scientific">Prunus armeniaca</name>
    <name type="common">Apricot</name>
    <name type="synonym">Armeniaca vulgaris</name>
    <dbReference type="NCBI Taxonomy" id="36596"/>
    <lineage>
        <taxon>Eukaryota</taxon>
        <taxon>Viridiplantae</taxon>
        <taxon>Streptophyta</taxon>
        <taxon>Embryophyta</taxon>
        <taxon>Tracheophyta</taxon>
        <taxon>Spermatophyta</taxon>
        <taxon>Magnoliopsida</taxon>
        <taxon>eudicotyledons</taxon>
        <taxon>Gunneridae</taxon>
        <taxon>Pentapetalae</taxon>
        <taxon>rosids</taxon>
        <taxon>fabids</taxon>
        <taxon>Rosales</taxon>
        <taxon>Rosaceae</taxon>
        <taxon>Amygdaloideae</taxon>
        <taxon>Amygdaleae</taxon>
        <taxon>Prunus</taxon>
    </lineage>
</organism>
<reference evidence="2" key="1">
    <citation type="journal article" date="2020" name="Genome Biol.">
        <title>Gamete binning: chromosome-level and haplotype-resolved genome assembly enabled by high-throughput single-cell sequencing of gamete genomes.</title>
        <authorList>
            <person name="Campoy J.A."/>
            <person name="Sun H."/>
            <person name="Goel M."/>
            <person name="Jiao W.-B."/>
            <person name="Folz-Donahue K."/>
            <person name="Wang N."/>
            <person name="Rubio M."/>
            <person name="Liu C."/>
            <person name="Kukat C."/>
            <person name="Ruiz D."/>
            <person name="Huettel B."/>
            <person name="Schneeberger K."/>
        </authorList>
    </citation>
    <scope>NUCLEOTIDE SEQUENCE [LARGE SCALE GENOMIC DNA]</scope>
    <source>
        <strain evidence="2">cv. Rojo Pasion</strain>
    </source>
</reference>
<proteinExistence type="predicted"/>
<keyword evidence="2" id="KW-1185">Reference proteome</keyword>
<name>A0A6J5XJF9_PRUAR</name>
<dbReference type="EMBL" id="CAEKKB010000006">
    <property type="protein sequence ID" value="CAB4313131.1"/>
    <property type="molecule type" value="Genomic_DNA"/>
</dbReference>
<evidence type="ECO:0000313" key="1">
    <source>
        <dbReference type="EMBL" id="CAB4313131.1"/>
    </source>
</evidence>
<gene>
    <name evidence="1" type="ORF">ORAREDHAP_LOCUS35922</name>
</gene>
<evidence type="ECO:0000313" key="2">
    <source>
        <dbReference type="Proteomes" id="UP000507245"/>
    </source>
</evidence>